<dbReference type="HOGENOM" id="CLU_3139268_0_0_10"/>
<dbReference type="Proteomes" id="UP000010433">
    <property type="component" value="Unassembled WGS sequence"/>
</dbReference>
<protein>
    <submittedName>
        <fullName evidence="2">Uncharacterized protein</fullName>
    </submittedName>
</protein>
<keyword evidence="3" id="KW-1185">Reference proteome</keyword>
<name>L1NFF7_9BACT</name>
<gene>
    <name evidence="2" type="ORF">HMPREF9151_00907</name>
</gene>
<dbReference type="PATRIC" id="fig|1127699.3.peg.835"/>
<proteinExistence type="predicted"/>
<evidence type="ECO:0000313" key="3">
    <source>
        <dbReference type="Proteomes" id="UP000010433"/>
    </source>
</evidence>
<organism evidence="2 3">
    <name type="scientific">Hoylesella saccharolytica F0055</name>
    <dbReference type="NCBI Taxonomy" id="1127699"/>
    <lineage>
        <taxon>Bacteria</taxon>
        <taxon>Pseudomonadati</taxon>
        <taxon>Bacteroidota</taxon>
        <taxon>Bacteroidia</taxon>
        <taxon>Bacteroidales</taxon>
        <taxon>Prevotellaceae</taxon>
        <taxon>Hoylesella</taxon>
    </lineage>
</organism>
<dbReference type="RefSeq" id="WP_009162123.1">
    <property type="nucleotide sequence ID" value="NZ_KB290984.1"/>
</dbReference>
<dbReference type="EMBL" id="AMEP01000061">
    <property type="protein sequence ID" value="EKY02015.1"/>
    <property type="molecule type" value="Genomic_DNA"/>
</dbReference>
<dbReference type="AlphaFoldDB" id="L1NFF7"/>
<reference evidence="2 3" key="1">
    <citation type="submission" date="2012-05" db="EMBL/GenBank/DDBJ databases">
        <authorList>
            <person name="Weinstock G."/>
            <person name="Sodergren E."/>
            <person name="Lobos E.A."/>
            <person name="Fulton L."/>
            <person name="Fulton R."/>
            <person name="Courtney L."/>
            <person name="Fronick C."/>
            <person name="O'Laughlin M."/>
            <person name="Godfrey J."/>
            <person name="Wilson R.M."/>
            <person name="Miner T."/>
            <person name="Farmer C."/>
            <person name="Delehaunty K."/>
            <person name="Cordes M."/>
            <person name="Minx P."/>
            <person name="Tomlinson C."/>
            <person name="Chen J."/>
            <person name="Wollam A."/>
            <person name="Pepin K.H."/>
            <person name="Bhonagiri V."/>
            <person name="Zhang X."/>
            <person name="Suruliraj S."/>
            <person name="Warren W."/>
            <person name="Mitreva M."/>
            <person name="Mardis E.R."/>
            <person name="Wilson R.K."/>
        </authorList>
    </citation>
    <scope>NUCLEOTIDE SEQUENCE [LARGE SCALE GENOMIC DNA]</scope>
    <source>
        <strain evidence="2 3">F0055</strain>
    </source>
</reference>
<comment type="caution">
    <text evidence="2">The sequence shown here is derived from an EMBL/GenBank/DDBJ whole genome shotgun (WGS) entry which is preliminary data.</text>
</comment>
<feature type="compositionally biased region" description="Basic and acidic residues" evidence="1">
    <location>
        <begin position="1"/>
        <end position="17"/>
    </location>
</feature>
<evidence type="ECO:0000256" key="1">
    <source>
        <dbReference type="SAM" id="MobiDB-lite"/>
    </source>
</evidence>
<accession>L1NFF7</accession>
<sequence>MKKPRRGDGGENRERPSPQRGLFLAIYQMESGSAADGLLFVRKRCVNDY</sequence>
<evidence type="ECO:0000313" key="2">
    <source>
        <dbReference type="EMBL" id="EKY02015.1"/>
    </source>
</evidence>
<feature type="region of interest" description="Disordered" evidence="1">
    <location>
        <begin position="1"/>
        <end position="20"/>
    </location>
</feature>